<name>A0A1K1SPS0_9BACT</name>
<dbReference type="Pfam" id="PF13785">
    <property type="entry name" value="DUF4178"/>
    <property type="match status" value="1"/>
</dbReference>
<feature type="transmembrane region" description="Helical" evidence="1">
    <location>
        <begin position="232"/>
        <end position="253"/>
    </location>
</feature>
<evidence type="ECO:0000313" key="3">
    <source>
        <dbReference type="EMBL" id="SFW85861.1"/>
    </source>
</evidence>
<keyword evidence="1" id="KW-0472">Membrane</keyword>
<dbReference type="InterPro" id="IPR025235">
    <property type="entry name" value="DUF4178"/>
</dbReference>
<dbReference type="Proteomes" id="UP001326715">
    <property type="component" value="Chromosome"/>
</dbReference>
<feature type="domain" description="DUF4178" evidence="2">
    <location>
        <begin position="60"/>
        <end position="201"/>
    </location>
</feature>
<evidence type="ECO:0000313" key="6">
    <source>
        <dbReference type="Proteomes" id="UP001326715"/>
    </source>
</evidence>
<evidence type="ECO:0000313" key="4">
    <source>
        <dbReference type="EMBL" id="WQG87824.1"/>
    </source>
</evidence>
<dbReference type="OrthoDB" id="713199at2"/>
<proteinExistence type="predicted"/>
<keyword evidence="6" id="KW-1185">Reference proteome</keyword>
<accession>A0A1K1SPS0</accession>
<dbReference type="EMBL" id="FPIZ01000027">
    <property type="protein sequence ID" value="SFW85861.1"/>
    <property type="molecule type" value="Genomic_DNA"/>
</dbReference>
<gene>
    <name evidence="3" type="ORF">SAMN05661012_05803</name>
    <name evidence="4" type="ORF">SR876_23130</name>
</gene>
<evidence type="ECO:0000259" key="2">
    <source>
        <dbReference type="Pfam" id="PF13785"/>
    </source>
</evidence>
<organism evidence="3 5">
    <name type="scientific">Chitinophaga sancti</name>
    <dbReference type="NCBI Taxonomy" id="1004"/>
    <lineage>
        <taxon>Bacteria</taxon>
        <taxon>Pseudomonadati</taxon>
        <taxon>Bacteroidota</taxon>
        <taxon>Chitinophagia</taxon>
        <taxon>Chitinophagales</taxon>
        <taxon>Chitinophagaceae</taxon>
        <taxon>Chitinophaga</taxon>
    </lineage>
</organism>
<evidence type="ECO:0000313" key="5">
    <source>
        <dbReference type="Proteomes" id="UP000183788"/>
    </source>
</evidence>
<keyword evidence="1" id="KW-0812">Transmembrane</keyword>
<sequence length="414" mass="47161">MNTFKCPTCSTILSVFDPVRTEVFVCHHCYSILHKESSAPLAFRVTGKLREAKYHQLIPLGATGIINGIAYTVITYAERVEVGADKYCWVEYTLRRNEDNVNVFLSTFNGHWLLLSPMENDGLVCAPPQKYAPTIDVDGVTLKHFHNYHAFYRAVRGEFHFDINFSRNIECFEYIAPPKLLAVEYTSKTEIDLFFGEYIRPKQVSKGLLNGGRVPRRTGVAAAQPFYVNFDWFRGLAGVMIFGVLAFVIQYYYNLNASQKVVSYMQLNVDDTTMNRPRVSESFVVYKMSNMEVTISGDVDNNWCATDIDLVNEKDGKEQTVALESSYYHGYSDGESWAEGDKVASAFVCSIPPGTYHLVVTPYKENYGSPVSATVTATWNTYTLWNPFFLTLIMLVICILVQIGNYFFEKKRWE</sequence>
<dbReference type="EMBL" id="CP140154">
    <property type="protein sequence ID" value="WQG87824.1"/>
    <property type="molecule type" value="Genomic_DNA"/>
</dbReference>
<dbReference type="STRING" id="1004.SAMN05661012_05803"/>
<dbReference type="RefSeq" id="WP_083571849.1">
    <property type="nucleotide sequence ID" value="NZ_CP139972.1"/>
</dbReference>
<keyword evidence="1" id="KW-1133">Transmembrane helix</keyword>
<dbReference type="Proteomes" id="UP000183788">
    <property type="component" value="Unassembled WGS sequence"/>
</dbReference>
<evidence type="ECO:0000256" key="1">
    <source>
        <dbReference type="SAM" id="Phobius"/>
    </source>
</evidence>
<reference evidence="4 6" key="2">
    <citation type="submission" date="2023-11" db="EMBL/GenBank/DDBJ databases">
        <title>MicrobeMod: A computational toolkit for identifying prokaryotic methylation and restriction-modification with nanopore sequencing.</title>
        <authorList>
            <person name="Crits-Christoph A."/>
            <person name="Kang S.C."/>
            <person name="Lee H."/>
            <person name="Ostrov N."/>
        </authorList>
    </citation>
    <scope>NUCLEOTIDE SEQUENCE [LARGE SCALE GENOMIC DNA]</scope>
    <source>
        <strain evidence="4 6">ATCC 23090</strain>
    </source>
</reference>
<reference evidence="3 5" key="1">
    <citation type="submission" date="2016-11" db="EMBL/GenBank/DDBJ databases">
        <authorList>
            <person name="Jaros S."/>
            <person name="Januszkiewicz K."/>
            <person name="Wedrychowicz H."/>
        </authorList>
    </citation>
    <scope>NUCLEOTIDE SEQUENCE [LARGE SCALE GENOMIC DNA]</scope>
    <source>
        <strain evidence="3 5">DSM 784</strain>
    </source>
</reference>
<feature type="transmembrane region" description="Helical" evidence="1">
    <location>
        <begin position="388"/>
        <end position="408"/>
    </location>
</feature>
<dbReference type="AlphaFoldDB" id="A0A1K1SPS0"/>
<protein>
    <submittedName>
        <fullName evidence="4">DUF4178 domain-containing protein</fullName>
    </submittedName>
</protein>